<protein>
    <submittedName>
        <fullName evidence="1">Uncharacterized protein</fullName>
    </submittedName>
</protein>
<reference evidence="1 2" key="1">
    <citation type="journal article" date="2019" name="PLoS Negl. Trop. Dis.">
        <title>Whole genome sequencing of Entamoeba nuttalli reveals mammalian host-related molecular signatures and a novel octapeptide-repeat surface protein.</title>
        <authorList>
            <person name="Tanaka M."/>
            <person name="Makiuchi T."/>
            <person name="Komiyama T."/>
            <person name="Shiina T."/>
            <person name="Osaki K."/>
            <person name="Tachibana H."/>
        </authorList>
    </citation>
    <scope>NUCLEOTIDE SEQUENCE [LARGE SCALE GENOMIC DNA]</scope>
    <source>
        <strain evidence="1 2">P19-061405</strain>
    </source>
</reference>
<keyword evidence="2" id="KW-1185">Reference proteome</keyword>
<proteinExistence type="predicted"/>
<comment type="caution">
    <text evidence="1">The sequence shown here is derived from an EMBL/GenBank/DDBJ whole genome shotgun (WGS) entry which is preliminary data.</text>
</comment>
<gene>
    <name evidence="1" type="ORF">ENUP19_0251G0004</name>
</gene>
<dbReference type="EMBL" id="BAAFRS010000251">
    <property type="protein sequence ID" value="GAB1225361.1"/>
    <property type="molecule type" value="Genomic_DNA"/>
</dbReference>
<sequence length="334" mass="38781">MSNSENKIEYEEILRERKRMSRNEETLVYNGLLYLLVKMGFDAQVKKTKKTIHTVKMLIVEQIKYRPTGKVLNQAEIAYFSQFLLSNLGYTPLKENSMTLKQLKRSREAQLNNALLYILSSIGFTFDEKKSKKSKCTERLIRILKLEYDGFVFNKELLCKLGKSIEKTEREQLVGSIVTITKESLNDFDIIIPSCSFDSIFNKAISIPYVPKIKKQLKTIKSVTEQSIINVSDKKDMSTKSESFETVNDNSVNQERIITTPTNTHICHFQPVALPLQMVMNYYSQIQQVSFNTSDINQINNINYNPNSFIYSNEPYYYPQSEYVDSTFVQGYYC</sequence>
<name>A0ABQ0DR80_9EUKA</name>
<evidence type="ECO:0000313" key="2">
    <source>
        <dbReference type="Proteomes" id="UP001628156"/>
    </source>
</evidence>
<dbReference type="Proteomes" id="UP001628156">
    <property type="component" value="Unassembled WGS sequence"/>
</dbReference>
<evidence type="ECO:0000313" key="1">
    <source>
        <dbReference type="EMBL" id="GAB1225361.1"/>
    </source>
</evidence>
<accession>A0ABQ0DR80</accession>
<organism evidence="1 2">
    <name type="scientific">Entamoeba nuttalli</name>
    <dbReference type="NCBI Taxonomy" id="412467"/>
    <lineage>
        <taxon>Eukaryota</taxon>
        <taxon>Amoebozoa</taxon>
        <taxon>Evosea</taxon>
        <taxon>Archamoebae</taxon>
        <taxon>Mastigamoebida</taxon>
        <taxon>Entamoebidae</taxon>
        <taxon>Entamoeba</taxon>
    </lineage>
</organism>